<evidence type="ECO:0000313" key="3">
    <source>
        <dbReference type="EMBL" id="OSG79744.1"/>
    </source>
</evidence>
<gene>
    <name evidence="3" type="ORF">R545_25665</name>
    <name evidence="2" type="ORF">R545_25785</name>
</gene>
<name>A0A7Z1BK45_SALDZ</name>
<evidence type="ECO:0000256" key="1">
    <source>
        <dbReference type="SAM" id="SignalP"/>
    </source>
</evidence>
<feature type="chain" id="PRO_5036218796" evidence="1">
    <location>
        <begin position="22"/>
        <end position="41"/>
    </location>
</feature>
<dbReference type="AlphaFoldDB" id="A0A7Z1BK45"/>
<dbReference type="Proteomes" id="UP000868516">
    <property type="component" value="Unassembled WGS sequence"/>
</dbReference>
<feature type="signal peptide" evidence="1">
    <location>
        <begin position="1"/>
        <end position="21"/>
    </location>
</feature>
<feature type="non-terminal residue" evidence="3">
    <location>
        <position position="41"/>
    </location>
</feature>
<keyword evidence="1" id="KW-0732">Signal</keyword>
<evidence type="ECO:0000313" key="2">
    <source>
        <dbReference type="EMBL" id="OSG79721.1"/>
    </source>
</evidence>
<dbReference type="EMBL" id="NBRZ01000041">
    <property type="protein sequence ID" value="OSG79721.1"/>
    <property type="molecule type" value="Genomic_DNA"/>
</dbReference>
<proteinExistence type="predicted"/>
<organism evidence="3">
    <name type="scientific">Salmonella enterica subsp. diarizonae serovar Rough:r:z</name>
    <dbReference type="NCBI Taxonomy" id="1974321"/>
    <lineage>
        <taxon>Bacteria</taxon>
        <taxon>Pseudomonadati</taxon>
        <taxon>Pseudomonadota</taxon>
        <taxon>Gammaproteobacteria</taxon>
        <taxon>Enterobacterales</taxon>
        <taxon>Enterobacteriaceae</taxon>
        <taxon>Salmonella</taxon>
    </lineage>
</organism>
<dbReference type="EMBL" id="NBRZ01000039">
    <property type="protein sequence ID" value="OSG79744.1"/>
    <property type="molecule type" value="Genomic_DNA"/>
</dbReference>
<comment type="caution">
    <text evidence="3">The sequence shown here is derived from an EMBL/GenBank/DDBJ whole genome shotgun (WGS) entry which is preliminary data.</text>
</comment>
<reference evidence="3" key="1">
    <citation type="submission" date="2017-03" db="EMBL/GenBank/DDBJ databases">
        <title>Salmonella serotype comparative study.</title>
        <authorList>
            <person name="Liao J."/>
        </authorList>
    </citation>
    <scope>NUCLEOTIDE SEQUENCE [LARGE SCALE GENOMIC DNA]</scope>
    <source>
        <strain evidence="3">NY_FSL S10-1123</strain>
    </source>
</reference>
<protein>
    <submittedName>
        <fullName evidence="3">Fimbrial protein</fullName>
    </submittedName>
</protein>
<accession>A0A7Z1BK45</accession>
<sequence>MKMKRLALLVTLNILSLPVLATEFSAGFLKNSDHSSVDLSA</sequence>